<dbReference type="EMBL" id="JAUBYV010000005">
    <property type="protein sequence ID" value="KAK2626430.1"/>
    <property type="molecule type" value="Genomic_DNA"/>
</dbReference>
<gene>
    <name evidence="2" type="ORF">QTJ16_003605</name>
</gene>
<proteinExistence type="predicted"/>
<sequence length="385" mass="43646">MSSPLSTTNSKNRLPWMIALGVWVVIWSLWLLGVQLNPFAAPSDLSQTQFSGHVGAVSPELAGPIPISEPTVPKYAPFDSWAGHENDSFVTDRPLILYAFFETPLARKNLIFYLSHALHDNADFLFILQGETDADLLLPVMGNVKFVRRENDCYDLGAFAEVLTTNDLYKKYNKYITMNSSIRGPFFPYWATDCWSERYLSKITEDTKLVGMSMNCSPRIHVQSMIWATDRVGMEILLFPSASLVEKYKEILGDHDHYPVPKMKVAGINSCPHEYWDAVAIEVYATGLMKAAGYKVDPMMMAYHSSEKYEAECAETDDLQGHEKYYGMDMHPYDTIFVKTNRGLDPLVLERLTSWTDQWGYTSYDACKAPDTKPKKDGIRGWATS</sequence>
<protein>
    <submittedName>
        <fullName evidence="2">Uncharacterized protein</fullName>
    </submittedName>
</protein>
<feature type="transmembrane region" description="Helical" evidence="1">
    <location>
        <begin position="14"/>
        <end position="33"/>
    </location>
</feature>
<keyword evidence="1" id="KW-1133">Transmembrane helix</keyword>
<evidence type="ECO:0000256" key="1">
    <source>
        <dbReference type="SAM" id="Phobius"/>
    </source>
</evidence>
<dbReference type="AlphaFoldDB" id="A0AAD9WCM1"/>
<keyword evidence="1" id="KW-0812">Transmembrane</keyword>
<name>A0AAD9WCM1_9HELO</name>
<accession>A0AAD9WCM1</accession>
<keyword evidence="1" id="KW-0472">Membrane</keyword>
<reference evidence="2" key="1">
    <citation type="submission" date="2023-06" db="EMBL/GenBank/DDBJ databases">
        <title>Draft genome of Marssonina rosae.</title>
        <authorList>
            <person name="Cheng Q."/>
        </authorList>
    </citation>
    <scope>NUCLEOTIDE SEQUENCE</scope>
    <source>
        <strain evidence="2">R4</strain>
    </source>
</reference>
<comment type="caution">
    <text evidence="2">The sequence shown here is derived from an EMBL/GenBank/DDBJ whole genome shotgun (WGS) entry which is preliminary data.</text>
</comment>
<organism evidence="2 3">
    <name type="scientific">Diplocarpon rosae</name>
    <dbReference type="NCBI Taxonomy" id="946125"/>
    <lineage>
        <taxon>Eukaryota</taxon>
        <taxon>Fungi</taxon>
        <taxon>Dikarya</taxon>
        <taxon>Ascomycota</taxon>
        <taxon>Pezizomycotina</taxon>
        <taxon>Leotiomycetes</taxon>
        <taxon>Helotiales</taxon>
        <taxon>Drepanopezizaceae</taxon>
        <taxon>Diplocarpon</taxon>
    </lineage>
</organism>
<dbReference type="Proteomes" id="UP001285354">
    <property type="component" value="Unassembled WGS sequence"/>
</dbReference>
<evidence type="ECO:0000313" key="2">
    <source>
        <dbReference type="EMBL" id="KAK2626430.1"/>
    </source>
</evidence>
<keyword evidence="3" id="KW-1185">Reference proteome</keyword>
<evidence type="ECO:0000313" key="3">
    <source>
        <dbReference type="Proteomes" id="UP001285354"/>
    </source>
</evidence>